<keyword evidence="7" id="KW-1185">Reference proteome</keyword>
<feature type="signal peptide" evidence="2">
    <location>
        <begin position="1"/>
        <end position="27"/>
    </location>
</feature>
<name>A0A1B8QLU4_MORNO</name>
<keyword evidence="2" id="KW-0732">Signal</keyword>
<dbReference type="Proteomes" id="UP000594834">
    <property type="component" value="Chromosome"/>
</dbReference>
<reference evidence="5 7" key="2">
    <citation type="submission" date="2020-12" db="EMBL/GenBank/DDBJ databases">
        <title>FDA dAtabase for Regulatory Grade micrObial Sequences (FDA-ARGOS): Supporting development and validation of Infectious Disease Dx tests.</title>
        <authorList>
            <person name="Sproer C."/>
            <person name="Gronow S."/>
            <person name="Severitt S."/>
            <person name="Schroder I."/>
            <person name="Tallon L."/>
            <person name="Sadzewicz L."/>
            <person name="Zhao X."/>
            <person name="Boylan J."/>
            <person name="Ott S."/>
            <person name="Bowen H."/>
            <person name="Vavikolanu K."/>
            <person name="Mehta A."/>
            <person name="Aluvathingal J."/>
            <person name="Nadendla S."/>
            <person name="Lowell S."/>
            <person name="Myers T."/>
            <person name="Yan Y."/>
            <person name="Sichtig H."/>
        </authorList>
    </citation>
    <scope>NUCLEOTIDE SEQUENCE [LARGE SCALE GENOMIC DNA]</scope>
    <source>
        <strain evidence="5 7">FDAARGOS_869</strain>
    </source>
</reference>
<dbReference type="RefSeq" id="WP_067007923.1">
    <property type="nucleotide sequence ID" value="NZ_CP065728.1"/>
</dbReference>
<evidence type="ECO:0000313" key="4">
    <source>
        <dbReference type="EMBL" id="OBX84806.1"/>
    </source>
</evidence>
<gene>
    <name evidence="4" type="ORF">A7456_01060</name>
    <name evidence="5" type="ORF">I6G26_03545</name>
</gene>
<dbReference type="Pfam" id="PF14410">
    <property type="entry name" value="GH-E"/>
    <property type="match status" value="1"/>
</dbReference>
<feature type="compositionally biased region" description="Polar residues" evidence="1">
    <location>
        <begin position="337"/>
        <end position="368"/>
    </location>
</feature>
<dbReference type="EMBL" id="CP065728">
    <property type="protein sequence ID" value="QPT45095.1"/>
    <property type="molecule type" value="Genomic_DNA"/>
</dbReference>
<dbReference type="Pfam" id="PF06255">
    <property type="entry name" value="MafB"/>
    <property type="match status" value="1"/>
</dbReference>
<organism evidence="4 6">
    <name type="scientific">Moraxella nonliquefaciens</name>
    <dbReference type="NCBI Taxonomy" id="478"/>
    <lineage>
        <taxon>Bacteria</taxon>
        <taxon>Pseudomonadati</taxon>
        <taxon>Pseudomonadota</taxon>
        <taxon>Gammaproteobacteria</taxon>
        <taxon>Moraxellales</taxon>
        <taxon>Moraxellaceae</taxon>
        <taxon>Moraxella</taxon>
    </lineage>
</organism>
<feature type="domain" description="Toxin YqcG C-terminal" evidence="3">
    <location>
        <begin position="419"/>
        <end position="476"/>
    </location>
</feature>
<feature type="compositionally biased region" description="Basic and acidic residues" evidence="1">
    <location>
        <begin position="369"/>
        <end position="388"/>
    </location>
</feature>
<evidence type="ECO:0000256" key="1">
    <source>
        <dbReference type="SAM" id="MobiDB-lite"/>
    </source>
</evidence>
<protein>
    <submittedName>
        <fullName evidence="5">MafB family polymorphic toxin</fullName>
    </submittedName>
</protein>
<feature type="chain" id="PRO_5008612483" evidence="2">
    <location>
        <begin position="28"/>
        <end position="498"/>
    </location>
</feature>
<dbReference type="EMBL" id="LXTW01000012">
    <property type="protein sequence ID" value="OBX84806.1"/>
    <property type="molecule type" value="Genomic_DNA"/>
</dbReference>
<dbReference type="InterPro" id="IPR008106">
    <property type="entry name" value="Adhesin_MafB"/>
</dbReference>
<evidence type="ECO:0000313" key="6">
    <source>
        <dbReference type="Proteomes" id="UP000092575"/>
    </source>
</evidence>
<dbReference type="PRINTS" id="PR01732">
    <property type="entry name" value="ADHESINMAFB"/>
</dbReference>
<dbReference type="InterPro" id="IPR026835">
    <property type="entry name" value="YqcG_C"/>
</dbReference>
<evidence type="ECO:0000256" key="2">
    <source>
        <dbReference type="SAM" id="SignalP"/>
    </source>
</evidence>
<dbReference type="STRING" id="478.A7456_01060"/>
<evidence type="ECO:0000259" key="3">
    <source>
        <dbReference type="Pfam" id="PF14410"/>
    </source>
</evidence>
<sequence>MHHQLLRFVLGALFALVALLSAPGIHANSLVNDPFIQQQINKRSFEPGGANHLFGSRGAVADRKGDIHIIPTASIQAGGVNIDQAVIAGYYQYNVKFGGHEHDEHSPFANSNSQDKTNQQAVTGIDFTSLSLKWTGTEVHPADAYDGEQGSGYPAPTGARDEYSYVVSGHAIGARINLDDNRSTQDRLKDRKNAWNDAQNTITNAFELGLTHNPNLNKAGNATESLSALAMGIGATTGIPFEWLGASDAADGIALAKDLVTLEAIRALPHNQKLQVVHGIKAVQGIQNQYGQWRAANPNAAAAVSAVADVAGASFKKGSNSQSIAGDRITGPRGGSATDTGHVNTDGQTIYQRDSGSHYSVNPKTGRQQWERSPHSSDGKRRPGDEYRTPSLRKGTKDDIMANYQKASNGYYKNIKTEEIIKGPVDIGHNYGWENRRLKRAASELGMTQKELNDYVNSKPENFRLENRSQNRSHADEKPGNNEIEDIKQDMQKFLKGD</sequence>
<feature type="region of interest" description="Disordered" evidence="1">
    <location>
        <begin position="317"/>
        <end position="398"/>
    </location>
</feature>
<dbReference type="AlphaFoldDB" id="A0A1B8QLU4"/>
<feature type="compositionally biased region" description="Basic and acidic residues" evidence="1">
    <location>
        <begin position="461"/>
        <end position="498"/>
    </location>
</feature>
<evidence type="ECO:0000313" key="5">
    <source>
        <dbReference type="EMBL" id="QPT45095.1"/>
    </source>
</evidence>
<evidence type="ECO:0000313" key="7">
    <source>
        <dbReference type="Proteomes" id="UP000594834"/>
    </source>
</evidence>
<reference evidence="4 6" key="1">
    <citation type="submission" date="2016-05" db="EMBL/GenBank/DDBJ databases">
        <title>Draft genome sequence of Moraxella nonliquefaciens CCUG 348T.</title>
        <authorList>
            <person name="Salva-Serra F."/>
            <person name="Engstrom-Jakobsson H."/>
            <person name="Thorell K."/>
            <person name="Gonzales-Siles L."/>
            <person name="Karlsson R."/>
            <person name="Boulund F."/>
            <person name="Engstrand L."/>
            <person name="Kristiansson E."/>
            <person name="Moore E."/>
        </authorList>
    </citation>
    <scope>NUCLEOTIDE SEQUENCE [LARGE SCALE GENOMIC DNA]</scope>
    <source>
        <strain evidence="4 6">CCUG 348</strain>
    </source>
</reference>
<feature type="region of interest" description="Disordered" evidence="1">
    <location>
        <begin position="457"/>
        <end position="498"/>
    </location>
</feature>
<dbReference type="Proteomes" id="UP000092575">
    <property type="component" value="Unassembled WGS sequence"/>
</dbReference>
<proteinExistence type="predicted"/>
<accession>A0A1B8QLU4</accession>